<protein>
    <submittedName>
        <fullName evidence="1">Uncharacterized protein</fullName>
    </submittedName>
</protein>
<evidence type="ECO:0000313" key="2">
    <source>
        <dbReference type="Proteomes" id="UP000245137"/>
    </source>
</evidence>
<comment type="caution">
    <text evidence="1">The sequence shown here is derived from an EMBL/GenBank/DDBJ whole genome shotgun (WGS) entry which is preliminary data.</text>
</comment>
<sequence length="148" mass="16272">MARQAEHLPKVIRHVAGAADALADGLEAMLGLVPRYLGIGFLGALQRIWRQAFAKPLHERIGARHSARREVLAALHSRPALGELFGLSAVALGDAGFSVEFAANFLRDLRGSRRENAIPEATIAEFEHRLFELVFRQLSKRLSVGNNL</sequence>
<proteinExistence type="predicted"/>
<organism evidence="1 2">
    <name type="scientific">Methylosinus sporium</name>
    <dbReference type="NCBI Taxonomy" id="428"/>
    <lineage>
        <taxon>Bacteria</taxon>
        <taxon>Pseudomonadati</taxon>
        <taxon>Pseudomonadota</taxon>
        <taxon>Alphaproteobacteria</taxon>
        <taxon>Hyphomicrobiales</taxon>
        <taxon>Methylocystaceae</taxon>
        <taxon>Methylosinus</taxon>
    </lineage>
</organism>
<gene>
    <name evidence="1" type="ORF">C5689_06405</name>
</gene>
<dbReference type="AlphaFoldDB" id="A0A2U1SSW7"/>
<name>A0A2U1SSW7_METSR</name>
<reference evidence="1 2" key="1">
    <citation type="journal article" date="2018" name="Appl. Microbiol. Biotechnol.">
        <title>Co-cultivation of the strictly anaerobic methanogen Methanosarcina barkeri with aerobic methanotrophs in an oxygen-limited membrane bioreactor.</title>
        <authorList>
            <person name="In 't Zandt M.H."/>
            <person name="van den Bosch T.J.M."/>
            <person name="Rijkers R."/>
            <person name="van Kessel M.A.H.J."/>
            <person name="Jetten M.S.M."/>
            <person name="Welte C.U."/>
        </authorList>
    </citation>
    <scope>NUCLEOTIDE SEQUENCE [LARGE SCALE GENOMIC DNA]</scope>
    <source>
        <strain evidence="1 2">DSM 17706</strain>
    </source>
</reference>
<keyword evidence="2" id="KW-1185">Reference proteome</keyword>
<evidence type="ECO:0000313" key="1">
    <source>
        <dbReference type="EMBL" id="PWB94692.1"/>
    </source>
</evidence>
<dbReference type="EMBL" id="PUIV01000006">
    <property type="protein sequence ID" value="PWB94692.1"/>
    <property type="molecule type" value="Genomic_DNA"/>
</dbReference>
<dbReference type="Proteomes" id="UP000245137">
    <property type="component" value="Unassembled WGS sequence"/>
</dbReference>
<accession>A0A2U1SSW7</accession>